<evidence type="ECO:0000256" key="9">
    <source>
        <dbReference type="ARBA" id="ARBA00023136"/>
    </source>
</evidence>
<dbReference type="GO" id="GO:0015628">
    <property type="term" value="P:protein secretion by the type II secretion system"/>
    <property type="evidence" value="ECO:0007669"/>
    <property type="project" value="InterPro"/>
</dbReference>
<evidence type="ECO:0000256" key="8">
    <source>
        <dbReference type="ARBA" id="ARBA00022989"/>
    </source>
</evidence>
<dbReference type="OrthoDB" id="9794345at2"/>
<dbReference type="Pfam" id="PF11612">
    <property type="entry name" value="T2SSJ"/>
    <property type="match status" value="1"/>
</dbReference>
<evidence type="ECO:0000256" key="2">
    <source>
        <dbReference type="ARBA" id="ARBA00011084"/>
    </source>
</evidence>
<evidence type="ECO:0000256" key="1">
    <source>
        <dbReference type="ARBA" id="ARBA00004377"/>
    </source>
</evidence>
<protein>
    <recommendedName>
        <fullName evidence="3">Type II secretion system protein J</fullName>
    </recommendedName>
</protein>
<evidence type="ECO:0000256" key="5">
    <source>
        <dbReference type="ARBA" id="ARBA00022481"/>
    </source>
</evidence>
<evidence type="ECO:0000256" key="3">
    <source>
        <dbReference type="ARBA" id="ARBA00021539"/>
    </source>
</evidence>
<name>A0A432WGD5_9GAMM</name>
<organism evidence="10 11">
    <name type="scientific">Aliidiomarina sanyensis</name>
    <dbReference type="NCBI Taxonomy" id="1249555"/>
    <lineage>
        <taxon>Bacteria</taxon>
        <taxon>Pseudomonadati</taxon>
        <taxon>Pseudomonadota</taxon>
        <taxon>Gammaproteobacteria</taxon>
        <taxon>Alteromonadales</taxon>
        <taxon>Idiomarinaceae</taxon>
        <taxon>Aliidiomarina</taxon>
    </lineage>
</organism>
<evidence type="ECO:0000313" key="11">
    <source>
        <dbReference type="Proteomes" id="UP000288405"/>
    </source>
</evidence>
<dbReference type="InterPro" id="IPR010055">
    <property type="entry name" value="T2SS_protein-GspJ"/>
</dbReference>
<dbReference type="InterPro" id="IPR045584">
    <property type="entry name" value="Pilin-like"/>
</dbReference>
<keyword evidence="6" id="KW-0997">Cell inner membrane</keyword>
<evidence type="ECO:0000313" key="10">
    <source>
        <dbReference type="EMBL" id="RUO32777.1"/>
    </source>
</evidence>
<keyword evidence="5" id="KW-0488">Methylation</keyword>
<reference evidence="10 11" key="1">
    <citation type="journal article" date="2011" name="Front. Microbiol.">
        <title>Genomic signatures of strain selection and enhancement in Bacillus atrophaeus var. globigii, a historical biowarfare simulant.</title>
        <authorList>
            <person name="Gibbons H.S."/>
            <person name="Broomall S.M."/>
            <person name="McNew L.A."/>
            <person name="Daligault H."/>
            <person name="Chapman C."/>
            <person name="Bruce D."/>
            <person name="Karavis M."/>
            <person name="Krepps M."/>
            <person name="McGregor P.A."/>
            <person name="Hong C."/>
            <person name="Park K.H."/>
            <person name="Akmal A."/>
            <person name="Feldman A."/>
            <person name="Lin J.S."/>
            <person name="Chang W.E."/>
            <person name="Higgs B.W."/>
            <person name="Demirev P."/>
            <person name="Lindquist J."/>
            <person name="Liem A."/>
            <person name="Fochler E."/>
            <person name="Read T.D."/>
            <person name="Tapia R."/>
            <person name="Johnson S."/>
            <person name="Bishop-Lilly K.A."/>
            <person name="Detter C."/>
            <person name="Han C."/>
            <person name="Sozhamannan S."/>
            <person name="Rosenzweig C.N."/>
            <person name="Skowronski E.W."/>
        </authorList>
    </citation>
    <scope>NUCLEOTIDE SEQUENCE [LARGE SCALE GENOMIC DNA]</scope>
    <source>
        <strain evidence="10 11">GYP-17</strain>
    </source>
</reference>
<dbReference type="GO" id="GO:0005886">
    <property type="term" value="C:plasma membrane"/>
    <property type="evidence" value="ECO:0007669"/>
    <property type="project" value="UniProtKB-SubCell"/>
</dbReference>
<dbReference type="SUPFAM" id="SSF54523">
    <property type="entry name" value="Pili subunits"/>
    <property type="match status" value="1"/>
</dbReference>
<comment type="caution">
    <text evidence="10">The sequence shown here is derived from an EMBL/GenBank/DDBJ whole genome shotgun (WGS) entry which is preliminary data.</text>
</comment>
<comment type="subcellular location">
    <subcellularLocation>
        <location evidence="1">Cell inner membrane</location>
        <topology evidence="1">Single-pass membrane protein</topology>
    </subcellularLocation>
</comment>
<dbReference type="NCBIfam" id="TIGR02532">
    <property type="entry name" value="IV_pilin_GFxxxE"/>
    <property type="match status" value="1"/>
</dbReference>
<dbReference type="AlphaFoldDB" id="A0A432WGD5"/>
<evidence type="ECO:0000256" key="7">
    <source>
        <dbReference type="ARBA" id="ARBA00022692"/>
    </source>
</evidence>
<keyword evidence="9" id="KW-0472">Membrane</keyword>
<dbReference type="EMBL" id="PIPM01000006">
    <property type="protein sequence ID" value="RUO32777.1"/>
    <property type="molecule type" value="Genomic_DNA"/>
</dbReference>
<comment type="similarity">
    <text evidence="2">Belongs to the GSP J family.</text>
</comment>
<dbReference type="PANTHER" id="PTHR39583">
    <property type="entry name" value="TYPE II SECRETION SYSTEM PROTEIN J-RELATED"/>
    <property type="match status" value="1"/>
</dbReference>
<dbReference type="NCBIfam" id="TIGR01711">
    <property type="entry name" value="gspJ"/>
    <property type="match status" value="1"/>
</dbReference>
<dbReference type="InterPro" id="IPR051621">
    <property type="entry name" value="T2SS_protein_J"/>
</dbReference>
<dbReference type="GO" id="GO:0015627">
    <property type="term" value="C:type II protein secretion system complex"/>
    <property type="evidence" value="ECO:0007669"/>
    <property type="project" value="InterPro"/>
</dbReference>
<dbReference type="Gene3D" id="2.10.70.20">
    <property type="entry name" value="gspk-gspi-gspj complex like domains"/>
    <property type="match status" value="1"/>
</dbReference>
<keyword evidence="7" id="KW-0812">Transmembrane</keyword>
<dbReference type="Pfam" id="PF07963">
    <property type="entry name" value="N_methyl"/>
    <property type="match status" value="1"/>
</dbReference>
<keyword evidence="4" id="KW-1003">Cell membrane</keyword>
<dbReference type="InterPro" id="IPR012902">
    <property type="entry name" value="N_methyl_site"/>
</dbReference>
<proteinExistence type="inferred from homology"/>
<evidence type="ECO:0000256" key="6">
    <source>
        <dbReference type="ARBA" id="ARBA00022519"/>
    </source>
</evidence>
<dbReference type="PANTHER" id="PTHR39583:SF2">
    <property type="entry name" value="TYPE II SECRETION SYSTEM PROTEIN J"/>
    <property type="match status" value="1"/>
</dbReference>
<accession>A0A432WGD5</accession>
<keyword evidence="11" id="KW-1185">Reference proteome</keyword>
<dbReference type="Gene3D" id="3.10.610.10">
    <property type="entry name" value="GSPII I/J protein-like"/>
    <property type="match status" value="1"/>
</dbReference>
<dbReference type="RefSeq" id="WP_126776904.1">
    <property type="nucleotide sequence ID" value="NZ_PIPM01000006.1"/>
</dbReference>
<gene>
    <name evidence="10" type="primary">gspJ</name>
    <name evidence="10" type="ORF">CWE11_07010</name>
</gene>
<sequence>MRRARGFTFIEVLVAVAIFAVLALSSALIFAQMNDSSRISEARHQRLSELQFAFLVMDRDVRQMVARPVRAVPEESRRYYVSNSSDLIDSDMGGLAFVRAGWSNPGMMLPRSELQPVVYRVRDNVLQRLHRPFVDDSSGEQGVQNLLTGVEDFEVLFMHQADQHERWQRQDDLPDVVIVRIVLEDFGLVERWLLTSGVKPEPIP</sequence>
<dbReference type="Proteomes" id="UP000288405">
    <property type="component" value="Unassembled WGS sequence"/>
</dbReference>
<keyword evidence="8" id="KW-1133">Transmembrane helix</keyword>
<evidence type="ECO:0000256" key="4">
    <source>
        <dbReference type="ARBA" id="ARBA00022475"/>
    </source>
</evidence>